<name>A0A6F8ZG97_9FIRM</name>
<feature type="transmembrane region" description="Helical" evidence="5">
    <location>
        <begin position="55"/>
        <end position="76"/>
    </location>
</feature>
<sequence>MTVNSRAGGVPARIPPAVARSVREVVLGVNDGLVSITGILVGVTASRMALHQVLIAGWAAVVAATLSMALGTYLSVSAQNEFFRAQKAREVYEVHTVPHEERQEVAGIYRAQGFTPEQVDWLTAHTTADPERWVDFMMRHEIGIVLDSLDSPWHAALVMAAAVLGGALPPLLPFLLAPSTGAALPWAIALAVLTAFGLGAVKAVVAGSGPWRSGVQFVLAIAAAVLGGAAGGHLLGQWLG</sequence>
<gene>
    <name evidence="6" type="ORF">R50_1116</name>
</gene>
<protein>
    <recommendedName>
        <fullName evidence="8">VIT family protein</fullName>
    </recommendedName>
</protein>
<evidence type="ECO:0000256" key="4">
    <source>
        <dbReference type="ARBA" id="ARBA00023136"/>
    </source>
</evidence>
<proteinExistence type="predicted"/>
<dbReference type="InterPro" id="IPR008217">
    <property type="entry name" value="Ccc1_fam"/>
</dbReference>
<dbReference type="PANTHER" id="PTHR31851">
    <property type="entry name" value="FE(2+)/MN(2+) TRANSPORTER PCL1"/>
    <property type="match status" value="1"/>
</dbReference>
<evidence type="ECO:0008006" key="8">
    <source>
        <dbReference type="Google" id="ProtNLM"/>
    </source>
</evidence>
<dbReference type="GO" id="GO:0012505">
    <property type="term" value="C:endomembrane system"/>
    <property type="evidence" value="ECO:0007669"/>
    <property type="project" value="UniProtKB-SubCell"/>
</dbReference>
<dbReference type="GO" id="GO:0005384">
    <property type="term" value="F:manganese ion transmembrane transporter activity"/>
    <property type="evidence" value="ECO:0007669"/>
    <property type="project" value="InterPro"/>
</dbReference>
<evidence type="ECO:0000313" key="7">
    <source>
        <dbReference type="Proteomes" id="UP000503399"/>
    </source>
</evidence>
<feature type="transmembrane region" description="Helical" evidence="5">
    <location>
        <begin position="183"/>
        <end position="205"/>
    </location>
</feature>
<keyword evidence="4 5" id="KW-0472">Membrane</keyword>
<feature type="transmembrane region" description="Helical" evidence="5">
    <location>
        <begin position="217"/>
        <end position="239"/>
    </location>
</feature>
<accession>A0A6F8ZG97</accession>
<comment type="subcellular location">
    <subcellularLocation>
        <location evidence="1">Endomembrane system</location>
        <topology evidence="1">Multi-pass membrane protein</topology>
    </subcellularLocation>
</comment>
<dbReference type="Proteomes" id="UP000503399">
    <property type="component" value="Chromosome"/>
</dbReference>
<evidence type="ECO:0000313" key="6">
    <source>
        <dbReference type="EMBL" id="CAB1128622.1"/>
    </source>
</evidence>
<organism evidence="6 7">
    <name type="scientific">Candidatus Hydrogenisulfobacillus filiaventi</name>
    <dbReference type="NCBI Taxonomy" id="2707344"/>
    <lineage>
        <taxon>Bacteria</taxon>
        <taxon>Bacillati</taxon>
        <taxon>Bacillota</taxon>
        <taxon>Clostridia</taxon>
        <taxon>Eubacteriales</taxon>
        <taxon>Clostridiales Family XVII. Incertae Sedis</taxon>
        <taxon>Candidatus Hydrogenisulfobacillus</taxon>
    </lineage>
</organism>
<dbReference type="GO" id="GO:0030026">
    <property type="term" value="P:intracellular manganese ion homeostasis"/>
    <property type="evidence" value="ECO:0007669"/>
    <property type="project" value="InterPro"/>
</dbReference>
<dbReference type="AlphaFoldDB" id="A0A6F8ZG97"/>
<evidence type="ECO:0000256" key="2">
    <source>
        <dbReference type="ARBA" id="ARBA00022692"/>
    </source>
</evidence>
<dbReference type="KEGG" id="hfv:R50_1116"/>
<keyword evidence="7" id="KW-1185">Reference proteome</keyword>
<evidence type="ECO:0000256" key="1">
    <source>
        <dbReference type="ARBA" id="ARBA00004127"/>
    </source>
</evidence>
<evidence type="ECO:0000256" key="3">
    <source>
        <dbReference type="ARBA" id="ARBA00022989"/>
    </source>
</evidence>
<keyword evidence="3 5" id="KW-1133">Transmembrane helix</keyword>
<evidence type="ECO:0000256" key="5">
    <source>
        <dbReference type="SAM" id="Phobius"/>
    </source>
</evidence>
<feature type="transmembrane region" description="Helical" evidence="5">
    <location>
        <begin position="156"/>
        <end position="177"/>
    </location>
</feature>
<dbReference type="Pfam" id="PF01988">
    <property type="entry name" value="VIT1"/>
    <property type="match status" value="1"/>
</dbReference>
<reference evidence="6 7" key="1">
    <citation type="submission" date="2020-02" db="EMBL/GenBank/DDBJ databases">
        <authorList>
            <person name="Hogendoorn C."/>
        </authorList>
    </citation>
    <scope>NUCLEOTIDE SEQUENCE [LARGE SCALE GENOMIC DNA]</scope>
    <source>
        <strain evidence="6">R501</strain>
    </source>
</reference>
<keyword evidence="2 5" id="KW-0812">Transmembrane</keyword>
<dbReference type="EMBL" id="LR778114">
    <property type="protein sequence ID" value="CAB1128622.1"/>
    <property type="molecule type" value="Genomic_DNA"/>
</dbReference>